<accession>A0ABY2G385</accession>
<reference evidence="2 3" key="1">
    <citation type="submission" date="2019-03" db="EMBL/GenBank/DDBJ databases">
        <title>Genomic Encyclopedia of Type Strains, Phase III (KMG-III): the genomes of soil and plant-associated and newly described type strains.</title>
        <authorList>
            <person name="Whitman W."/>
        </authorList>
    </citation>
    <scope>NUCLEOTIDE SEQUENCE [LARGE SCALE GENOMIC DNA]</scope>
    <source>
        <strain evidence="2 3">CGMCC 1.10957</strain>
    </source>
</reference>
<dbReference type="EMBL" id="SOQZ01000004">
    <property type="protein sequence ID" value="TDY11255.1"/>
    <property type="molecule type" value="Genomic_DNA"/>
</dbReference>
<sequence length="88" mass="9926">MLYFCIYYFIDNIFLIGKHMSLSRTINFILILSGGIIAIYAKAGDGQSVYLLMAGIVLLMMGIYRTSRNIPSKYKNDDTNDSNNDTAQ</sequence>
<gene>
    <name evidence="2" type="ORF">A8975_1892</name>
</gene>
<organism evidence="2 3">
    <name type="scientific">Meridianimaribacter flavus</name>
    <dbReference type="NCBI Taxonomy" id="571115"/>
    <lineage>
        <taxon>Bacteria</taxon>
        <taxon>Pseudomonadati</taxon>
        <taxon>Bacteroidota</taxon>
        <taxon>Flavobacteriia</taxon>
        <taxon>Flavobacteriales</taxon>
        <taxon>Flavobacteriaceae</taxon>
        <taxon>Meridianimaribacter</taxon>
    </lineage>
</organism>
<keyword evidence="1" id="KW-0472">Membrane</keyword>
<comment type="caution">
    <text evidence="2">The sequence shown here is derived from an EMBL/GenBank/DDBJ whole genome shotgun (WGS) entry which is preliminary data.</text>
</comment>
<evidence type="ECO:0000256" key="1">
    <source>
        <dbReference type="SAM" id="Phobius"/>
    </source>
</evidence>
<evidence type="ECO:0000313" key="3">
    <source>
        <dbReference type="Proteomes" id="UP000294930"/>
    </source>
</evidence>
<evidence type="ECO:0000313" key="2">
    <source>
        <dbReference type="EMBL" id="TDY11255.1"/>
    </source>
</evidence>
<keyword evidence="1" id="KW-0812">Transmembrane</keyword>
<proteinExistence type="predicted"/>
<name>A0ABY2G385_9FLAO</name>
<feature type="transmembrane region" description="Helical" evidence="1">
    <location>
        <begin position="21"/>
        <end position="41"/>
    </location>
</feature>
<keyword evidence="1" id="KW-1133">Transmembrane helix</keyword>
<protein>
    <submittedName>
        <fullName evidence="2">Uncharacterized protein</fullName>
    </submittedName>
</protein>
<feature type="transmembrane region" description="Helical" evidence="1">
    <location>
        <begin position="47"/>
        <end position="64"/>
    </location>
</feature>
<dbReference type="Proteomes" id="UP000294930">
    <property type="component" value="Unassembled WGS sequence"/>
</dbReference>
<keyword evidence="3" id="KW-1185">Reference proteome</keyword>